<feature type="region of interest" description="Disordered" evidence="1">
    <location>
        <begin position="1"/>
        <end position="24"/>
    </location>
</feature>
<accession>A0ABY7CUQ0</accession>
<sequence>MLDTIEELDKDAAEDKQSVEGTDEIQEVDECDDCGEVDPDDASIGSDCDLSNVDQGQACMEGSIVDALPAVKSPLHCPMKN</sequence>
<evidence type="ECO:0000313" key="3">
    <source>
        <dbReference type="Proteomes" id="UP001164743"/>
    </source>
</evidence>
<dbReference type="EMBL" id="CP110427">
    <property type="protein sequence ID" value="WAQ86442.1"/>
    <property type="molecule type" value="Genomic_DNA"/>
</dbReference>
<dbReference type="Proteomes" id="UP001164743">
    <property type="component" value="Chromosome 7A"/>
</dbReference>
<dbReference type="RefSeq" id="XP_053021997.1">
    <property type="nucleotide sequence ID" value="XM_053170746.1"/>
</dbReference>
<name>A0ABY7CUQ0_9BASI</name>
<protein>
    <submittedName>
        <fullName evidence="2">Uncharacterized protein</fullName>
    </submittedName>
</protein>
<dbReference type="GeneID" id="77811641"/>
<evidence type="ECO:0000256" key="1">
    <source>
        <dbReference type="SAM" id="MobiDB-lite"/>
    </source>
</evidence>
<organism evidence="2 3">
    <name type="scientific">Puccinia triticina</name>
    <dbReference type="NCBI Taxonomy" id="208348"/>
    <lineage>
        <taxon>Eukaryota</taxon>
        <taxon>Fungi</taxon>
        <taxon>Dikarya</taxon>
        <taxon>Basidiomycota</taxon>
        <taxon>Pucciniomycotina</taxon>
        <taxon>Pucciniomycetes</taxon>
        <taxon>Pucciniales</taxon>
        <taxon>Pucciniaceae</taxon>
        <taxon>Puccinia</taxon>
    </lineage>
</organism>
<reference evidence="2" key="1">
    <citation type="submission" date="2022-10" db="EMBL/GenBank/DDBJ databases">
        <title>Puccinia triticina Genome sequencing and assembly.</title>
        <authorList>
            <person name="Li C."/>
        </authorList>
    </citation>
    <scope>NUCLEOTIDE SEQUENCE</scope>
    <source>
        <strain evidence="2">Pt15</strain>
    </source>
</reference>
<proteinExistence type="predicted"/>
<evidence type="ECO:0000313" key="2">
    <source>
        <dbReference type="EMBL" id="WAQ86442.1"/>
    </source>
</evidence>
<gene>
    <name evidence="2" type="ORF">PtA15_7A168</name>
</gene>
<keyword evidence="3" id="KW-1185">Reference proteome</keyword>